<evidence type="ECO:0000313" key="3">
    <source>
        <dbReference type="EMBL" id="ODS02094.1"/>
    </source>
</evidence>
<dbReference type="RefSeq" id="WP_069624718.1">
    <property type="nucleotide sequence ID" value="NZ_LPWD01000414.1"/>
</dbReference>
<feature type="domain" description="Peptidase M16 C-terminal" evidence="2">
    <location>
        <begin position="201"/>
        <end position="376"/>
    </location>
</feature>
<evidence type="ECO:0000256" key="1">
    <source>
        <dbReference type="SAM" id="SignalP"/>
    </source>
</evidence>
<dbReference type="Gene3D" id="3.30.830.10">
    <property type="entry name" value="Metalloenzyme, LuxS/M16 peptidase-like"/>
    <property type="match status" value="2"/>
</dbReference>
<organism evidence="3 4">
    <name type="scientific">Methyloceanibacter marginalis</name>
    <dbReference type="NCBI Taxonomy" id="1774971"/>
    <lineage>
        <taxon>Bacteria</taxon>
        <taxon>Pseudomonadati</taxon>
        <taxon>Pseudomonadota</taxon>
        <taxon>Alphaproteobacteria</taxon>
        <taxon>Hyphomicrobiales</taxon>
        <taxon>Hyphomicrobiaceae</taxon>
        <taxon>Methyloceanibacter</taxon>
    </lineage>
</organism>
<keyword evidence="1" id="KW-0732">Signal</keyword>
<dbReference type="Proteomes" id="UP000095042">
    <property type="component" value="Unassembled WGS sequence"/>
</dbReference>
<dbReference type="InterPro" id="IPR050361">
    <property type="entry name" value="MPP/UQCRC_Complex"/>
</dbReference>
<comment type="caution">
    <text evidence="3">The sequence shown here is derived from an EMBL/GenBank/DDBJ whole genome shotgun (WGS) entry which is preliminary data.</text>
</comment>
<dbReference type="GO" id="GO:0008233">
    <property type="term" value="F:peptidase activity"/>
    <property type="evidence" value="ECO:0007669"/>
    <property type="project" value="UniProtKB-KW"/>
</dbReference>
<evidence type="ECO:0000313" key="4">
    <source>
        <dbReference type="Proteomes" id="UP000095042"/>
    </source>
</evidence>
<gene>
    <name evidence="3" type="ORF">AUC71_02365</name>
</gene>
<keyword evidence="3" id="KW-0378">Hydrolase</keyword>
<feature type="signal peptide" evidence="1">
    <location>
        <begin position="1"/>
        <end position="30"/>
    </location>
</feature>
<proteinExistence type="predicted"/>
<dbReference type="OrthoDB" id="9811314at2"/>
<keyword evidence="3" id="KW-0645">Protease</keyword>
<dbReference type="EMBL" id="LPWD01000414">
    <property type="protein sequence ID" value="ODS02094.1"/>
    <property type="molecule type" value="Genomic_DNA"/>
</dbReference>
<keyword evidence="4" id="KW-1185">Reference proteome</keyword>
<accession>A0A1E3W8F4</accession>
<dbReference type="AlphaFoldDB" id="A0A1E3W8F4"/>
<reference evidence="3 4" key="1">
    <citation type="journal article" date="2016" name="Environ. Microbiol.">
        <title>New Methyloceanibacter diversity from North Sea sediments includes methanotroph containing solely the soluble methane monooxygenase.</title>
        <authorList>
            <person name="Vekeman B."/>
            <person name="Kerckhof F.M."/>
            <person name="Cremers G."/>
            <person name="de Vos P."/>
            <person name="Vandamme P."/>
            <person name="Boon N."/>
            <person name="Op den Camp H.J."/>
            <person name="Heylen K."/>
        </authorList>
    </citation>
    <scope>NUCLEOTIDE SEQUENCE [LARGE SCALE GENOMIC DNA]</scope>
    <source>
        <strain evidence="3 4">R-67177</strain>
    </source>
</reference>
<dbReference type="PANTHER" id="PTHR11851:SF224">
    <property type="entry name" value="PROCESSING PROTEASE"/>
    <property type="match status" value="1"/>
</dbReference>
<sequence>MTVRSSLFAGTMGLCALLAAFALGATPAAAQGSKMKIQEVTSPGGIKAWLVESHVNPLIAIRFAFVGGASQDAPGKDGQAYFVTSMMDEGAGELDASAFQEREQALAMRMEFDAGRDVMLGNIQTLSENKDEVFDLVRLAMSKPRFDEDALERVRAQILAGLKFDENDPETVASLAWDRLAFHDHPYGRPVKGTMASIAAITSEDLHDYVRRVFARDKLVVSVVGDITAEELGPALDQLFGDLPERSELVQVAEARPPLGPTREVIIMDVPQSVAQFGHRGIARDDDDFIAAYVLNYIIGGGGFSSRLMEEVREKRGLAYSVYSNLYPYQHGAVFVGNVATKNEAVGQSLTVIQDELLRLAEQGPSDEELDSAKSYLTGAYALRFESSSSIASQLLWIQIEDLGIDYITKRNALVEAVTMDDIKRVAKRLLAADQLITTIVGKPVEPAEIIPTGAPG</sequence>
<dbReference type="InterPro" id="IPR011249">
    <property type="entry name" value="Metalloenz_LuxS/M16"/>
</dbReference>
<dbReference type="SUPFAM" id="SSF63411">
    <property type="entry name" value="LuxS/MPP-like metallohydrolase"/>
    <property type="match status" value="2"/>
</dbReference>
<dbReference type="PANTHER" id="PTHR11851">
    <property type="entry name" value="METALLOPROTEASE"/>
    <property type="match status" value="1"/>
</dbReference>
<feature type="chain" id="PRO_5009139229" evidence="1">
    <location>
        <begin position="31"/>
        <end position="457"/>
    </location>
</feature>
<protein>
    <submittedName>
        <fullName evidence="3">Zinc protease</fullName>
    </submittedName>
</protein>
<dbReference type="Pfam" id="PF05193">
    <property type="entry name" value="Peptidase_M16_C"/>
    <property type="match status" value="1"/>
</dbReference>
<evidence type="ECO:0000259" key="2">
    <source>
        <dbReference type="Pfam" id="PF05193"/>
    </source>
</evidence>
<name>A0A1E3W8F4_9HYPH</name>
<dbReference type="InterPro" id="IPR007863">
    <property type="entry name" value="Peptidase_M16_C"/>
</dbReference>
<dbReference type="GO" id="GO:0046872">
    <property type="term" value="F:metal ion binding"/>
    <property type="evidence" value="ECO:0007669"/>
    <property type="project" value="InterPro"/>
</dbReference>
<dbReference type="GO" id="GO:0006508">
    <property type="term" value="P:proteolysis"/>
    <property type="evidence" value="ECO:0007669"/>
    <property type="project" value="UniProtKB-KW"/>
</dbReference>